<proteinExistence type="predicted"/>
<dbReference type="EMBL" id="RIAS01000001">
    <property type="protein sequence ID" value="KAA8782817.1"/>
    <property type="molecule type" value="Genomic_DNA"/>
</dbReference>
<dbReference type="OrthoDB" id="9934978at2"/>
<accession>A0A5M9WMK9</accession>
<reference evidence="1 2" key="1">
    <citation type="journal article" date="2019" name="J. Ind. Microbiol. Biotechnol.">
        <title>Paenibacillus amylolyticus 27C64 has a diverse set of carbohydrate-active enzymes and complete pectin deconstruction system.</title>
        <authorList>
            <person name="Keggi C."/>
            <person name="Doran-Peterson J."/>
        </authorList>
    </citation>
    <scope>NUCLEOTIDE SEQUENCE [LARGE SCALE GENOMIC DNA]</scope>
    <source>
        <strain evidence="1 2">27C64</strain>
    </source>
</reference>
<comment type="caution">
    <text evidence="1">The sequence shown here is derived from an EMBL/GenBank/DDBJ whole genome shotgun (WGS) entry which is preliminary data.</text>
</comment>
<name>A0A5M9WMK9_PAEAM</name>
<evidence type="ECO:0000313" key="2">
    <source>
        <dbReference type="Proteomes" id="UP000323664"/>
    </source>
</evidence>
<protein>
    <submittedName>
        <fullName evidence="1">Uncharacterized protein</fullName>
    </submittedName>
</protein>
<organism evidence="1 2">
    <name type="scientific">Paenibacillus amylolyticus</name>
    <dbReference type="NCBI Taxonomy" id="1451"/>
    <lineage>
        <taxon>Bacteria</taxon>
        <taxon>Bacillati</taxon>
        <taxon>Bacillota</taxon>
        <taxon>Bacilli</taxon>
        <taxon>Bacillales</taxon>
        <taxon>Paenibacillaceae</taxon>
        <taxon>Paenibacillus</taxon>
    </lineage>
</organism>
<dbReference type="Proteomes" id="UP000323664">
    <property type="component" value="Unassembled WGS sequence"/>
</dbReference>
<sequence length="131" mass="14907">MDIQKATEEKLERAMQMGVPIDASILEDLIQKNLLTEEAVQRLSAQKNYDNKEAGENIVPVRISDDVMNIIDDLITSGHINSRSEGALYLIMLGIKSHYSFFNQLSKEVVVMEEQQKKIKNLIENSFILPE</sequence>
<gene>
    <name evidence="1" type="ORF">EC604_03025</name>
</gene>
<dbReference type="AlphaFoldDB" id="A0A5M9WMK9"/>
<dbReference type="RefSeq" id="WP_123062673.1">
    <property type="nucleotide sequence ID" value="NZ_RIAS01000001.1"/>
</dbReference>
<evidence type="ECO:0000313" key="1">
    <source>
        <dbReference type="EMBL" id="KAA8782817.1"/>
    </source>
</evidence>